<evidence type="ECO:0008006" key="3">
    <source>
        <dbReference type="Google" id="ProtNLM"/>
    </source>
</evidence>
<reference evidence="1" key="2">
    <citation type="submission" date="2020-09" db="EMBL/GenBank/DDBJ databases">
        <authorList>
            <person name="Sun Q."/>
            <person name="Ohkuma M."/>
        </authorList>
    </citation>
    <scope>NUCLEOTIDE SEQUENCE</scope>
    <source>
        <strain evidence="1">JCM 4059</strain>
    </source>
</reference>
<organism evidence="1 2">
    <name type="scientific">Streptomyces mashuensis</name>
    <dbReference type="NCBI Taxonomy" id="33904"/>
    <lineage>
        <taxon>Bacteria</taxon>
        <taxon>Bacillati</taxon>
        <taxon>Actinomycetota</taxon>
        <taxon>Actinomycetes</taxon>
        <taxon>Kitasatosporales</taxon>
        <taxon>Streptomycetaceae</taxon>
        <taxon>Streptomyces</taxon>
    </lineage>
</organism>
<dbReference type="InterPro" id="IPR045825">
    <property type="entry name" value="RamS"/>
</dbReference>
<dbReference type="EMBL" id="BNBD01000011">
    <property type="protein sequence ID" value="GHF61863.1"/>
    <property type="molecule type" value="Genomic_DNA"/>
</dbReference>
<comment type="caution">
    <text evidence="1">The sequence shown here is derived from an EMBL/GenBank/DDBJ whole genome shotgun (WGS) entry which is preliminary data.</text>
</comment>
<keyword evidence="2" id="KW-1185">Reference proteome</keyword>
<dbReference type="AlphaFoldDB" id="A0A919B7T5"/>
<gene>
    <name evidence="1" type="ORF">GCM10010218_49330</name>
</gene>
<accession>A0A919B7T5</accession>
<reference evidence="1" key="1">
    <citation type="journal article" date="2014" name="Int. J. Syst. Evol. Microbiol.">
        <title>Complete genome sequence of Corynebacterium casei LMG S-19264T (=DSM 44701T), isolated from a smear-ripened cheese.</title>
        <authorList>
            <consortium name="US DOE Joint Genome Institute (JGI-PGF)"/>
            <person name="Walter F."/>
            <person name="Albersmeier A."/>
            <person name="Kalinowski J."/>
            <person name="Ruckert C."/>
        </authorList>
    </citation>
    <scope>NUCLEOTIDE SEQUENCE</scope>
    <source>
        <strain evidence="1">JCM 4059</strain>
    </source>
</reference>
<sequence length="43" mass="4395">MTLLDLQVMELDDGTAASGGDASVLEPTSDLSILICHEFSAAG</sequence>
<dbReference type="RefSeq" id="WP_190131871.1">
    <property type="nucleotide sequence ID" value="NZ_BNBD01000011.1"/>
</dbReference>
<protein>
    <recommendedName>
        <fullName evidence="3">SapB/AmfS family lantipeptide</fullName>
    </recommendedName>
</protein>
<proteinExistence type="predicted"/>
<dbReference type="Proteomes" id="UP000638313">
    <property type="component" value="Unassembled WGS sequence"/>
</dbReference>
<evidence type="ECO:0000313" key="1">
    <source>
        <dbReference type="EMBL" id="GHF61863.1"/>
    </source>
</evidence>
<name>A0A919B7T5_9ACTN</name>
<dbReference type="Pfam" id="PF19402">
    <property type="entry name" value="RamS"/>
    <property type="match status" value="1"/>
</dbReference>
<dbReference type="NCBIfam" id="NF033212">
    <property type="entry name" value="SapB_AmfS_lanti"/>
    <property type="match status" value="1"/>
</dbReference>
<evidence type="ECO:0000313" key="2">
    <source>
        <dbReference type="Proteomes" id="UP000638313"/>
    </source>
</evidence>